<evidence type="ECO:0000256" key="2">
    <source>
        <dbReference type="ARBA" id="ARBA00002764"/>
    </source>
</evidence>
<comment type="function">
    <text evidence="2 7">Synthesizes alpha-1,4-glucan chains using ADP-glucose.</text>
</comment>
<dbReference type="GO" id="GO:0009011">
    <property type="term" value="F:alpha-1,4-glucan glucosyltransferase (ADP-glucose donor) activity"/>
    <property type="evidence" value="ECO:0007669"/>
    <property type="project" value="UniProtKB-UniRule"/>
</dbReference>
<evidence type="ECO:0000256" key="6">
    <source>
        <dbReference type="ARBA" id="ARBA00023056"/>
    </source>
</evidence>
<dbReference type="PANTHER" id="PTHR45825">
    <property type="entry name" value="GRANULE-BOUND STARCH SYNTHASE 1, CHLOROPLASTIC/AMYLOPLASTIC"/>
    <property type="match status" value="1"/>
</dbReference>
<evidence type="ECO:0000259" key="9">
    <source>
        <dbReference type="Pfam" id="PF08323"/>
    </source>
</evidence>
<name>A0AAJ1Q665_9LACT</name>
<dbReference type="AlphaFoldDB" id="A0AAJ1Q665"/>
<dbReference type="GO" id="GO:0004373">
    <property type="term" value="F:alpha-1,4-glucan glucosyltransferase (UDP-glucose donor) activity"/>
    <property type="evidence" value="ECO:0007669"/>
    <property type="project" value="InterPro"/>
</dbReference>
<dbReference type="EMBL" id="JASOOE010000009">
    <property type="protein sequence ID" value="MDK7187479.1"/>
    <property type="molecule type" value="Genomic_DNA"/>
</dbReference>
<dbReference type="SUPFAM" id="SSF53756">
    <property type="entry name" value="UDP-Glycosyltransferase/glycogen phosphorylase"/>
    <property type="match status" value="1"/>
</dbReference>
<accession>A0AAJ1Q665</accession>
<evidence type="ECO:0000313" key="10">
    <source>
        <dbReference type="EMBL" id="MDK7187479.1"/>
    </source>
</evidence>
<comment type="caution">
    <text evidence="10">The sequence shown here is derived from an EMBL/GenBank/DDBJ whole genome shotgun (WGS) entry which is preliminary data.</text>
</comment>
<evidence type="ECO:0000256" key="4">
    <source>
        <dbReference type="ARBA" id="ARBA00022676"/>
    </source>
</evidence>
<evidence type="ECO:0000259" key="8">
    <source>
        <dbReference type="Pfam" id="PF00534"/>
    </source>
</evidence>
<dbReference type="RefSeq" id="WP_285065945.1">
    <property type="nucleotide sequence ID" value="NZ_JASOOE010000009.1"/>
</dbReference>
<dbReference type="Gene3D" id="3.40.50.2000">
    <property type="entry name" value="Glycogen Phosphorylase B"/>
    <property type="match status" value="2"/>
</dbReference>
<evidence type="ECO:0000256" key="1">
    <source>
        <dbReference type="ARBA" id="ARBA00001478"/>
    </source>
</evidence>
<gene>
    <name evidence="7 10" type="primary">glgA</name>
    <name evidence="10" type="ORF">QP433_05750</name>
</gene>
<evidence type="ECO:0000256" key="7">
    <source>
        <dbReference type="HAMAP-Rule" id="MF_00484"/>
    </source>
</evidence>
<feature type="domain" description="Glycosyl transferase family 1" evidence="8">
    <location>
        <begin position="295"/>
        <end position="436"/>
    </location>
</feature>
<evidence type="ECO:0000256" key="3">
    <source>
        <dbReference type="ARBA" id="ARBA00010281"/>
    </source>
</evidence>
<dbReference type="Proteomes" id="UP001229251">
    <property type="component" value="Unassembled WGS sequence"/>
</dbReference>
<evidence type="ECO:0000313" key="11">
    <source>
        <dbReference type="Proteomes" id="UP001229251"/>
    </source>
</evidence>
<dbReference type="Pfam" id="PF08323">
    <property type="entry name" value="Glyco_transf_5"/>
    <property type="match status" value="1"/>
</dbReference>
<comment type="catalytic activity">
    <reaction evidence="1 7">
        <text>[(1-&gt;4)-alpha-D-glucosyl](n) + ADP-alpha-D-glucose = [(1-&gt;4)-alpha-D-glucosyl](n+1) + ADP + H(+)</text>
        <dbReference type="Rhea" id="RHEA:18189"/>
        <dbReference type="Rhea" id="RHEA-COMP:9584"/>
        <dbReference type="Rhea" id="RHEA-COMP:9587"/>
        <dbReference type="ChEBI" id="CHEBI:15378"/>
        <dbReference type="ChEBI" id="CHEBI:15444"/>
        <dbReference type="ChEBI" id="CHEBI:57498"/>
        <dbReference type="ChEBI" id="CHEBI:456216"/>
        <dbReference type="EC" id="2.4.1.21"/>
    </reaction>
</comment>
<proteinExistence type="inferred from homology"/>
<dbReference type="PANTHER" id="PTHR45825:SF11">
    <property type="entry name" value="ALPHA AMYLASE DOMAIN-CONTAINING PROTEIN"/>
    <property type="match status" value="1"/>
</dbReference>
<evidence type="ECO:0000256" key="5">
    <source>
        <dbReference type="ARBA" id="ARBA00022679"/>
    </source>
</evidence>
<organism evidence="10 11">
    <name type="scientific">Facklamia hominis</name>
    <dbReference type="NCBI Taxonomy" id="178214"/>
    <lineage>
        <taxon>Bacteria</taxon>
        <taxon>Bacillati</taxon>
        <taxon>Bacillota</taxon>
        <taxon>Bacilli</taxon>
        <taxon>Lactobacillales</taxon>
        <taxon>Aerococcaceae</taxon>
        <taxon>Facklamia</taxon>
    </lineage>
</organism>
<dbReference type="CDD" id="cd03791">
    <property type="entry name" value="GT5_Glycogen_synthase_DULL1-like"/>
    <property type="match status" value="1"/>
</dbReference>
<dbReference type="Pfam" id="PF00534">
    <property type="entry name" value="Glycos_transf_1"/>
    <property type="match status" value="1"/>
</dbReference>
<protein>
    <recommendedName>
        <fullName evidence="7">Glycogen synthase</fullName>
        <ecNumber evidence="7">2.4.1.21</ecNumber>
    </recommendedName>
    <alternativeName>
        <fullName evidence="7">Starch [bacterial glycogen] synthase</fullName>
    </alternativeName>
</protein>
<sequence>MKLLYVAAEAAPFFKTGGLGDVAYALPKKLAQDPTFDVRVVLPYYRQMPAHFQEQMEDLGYFYFNLSWRHVYCGIKSLKRDQITYYFIDNQSYFYRDHLYGEWDDGERFAYFQKAVIEMLPIIQWIPNIIHCNDWQTAMIPALLVDSYQDQPIYQSIRKVLTIHNLRFQGNYDPVMLPDVFGMSWETFKEDGLRHHDQLSYLKAGISYSDRITTVSPSYAQEIQTPEFGEGLDSTLRYNQWKLSGIINGIDQDQLDPAKDPALDYPYSVEDLSGKVKNKLKLQAELALEEDARIPLIAMVSRLTDQKGCDLILACLDQLMTKDLQLVILGTGDPYFEDRFKEKALQYSNKLNVQIRFSSEFASRLYAASDIFLMPSAFEPCGLSQMIAMRYGSLPLVHETGGLKDTVEAYNCYTGSGYGFSFEDYRPEVFYHCLEQALLIYDYEPEIWQSLVQKAMIQDFSWDKPAQKYKELYRSLLAE</sequence>
<dbReference type="GO" id="GO:0005978">
    <property type="term" value="P:glycogen biosynthetic process"/>
    <property type="evidence" value="ECO:0007669"/>
    <property type="project" value="UniProtKB-UniRule"/>
</dbReference>
<comment type="similarity">
    <text evidence="3 7">Belongs to the glycosyltransferase 1 family. Bacterial/plant glycogen synthase subfamily.</text>
</comment>
<keyword evidence="5 7" id="KW-0808">Transferase</keyword>
<dbReference type="HAMAP" id="MF_00484">
    <property type="entry name" value="Glycogen_synth"/>
    <property type="match status" value="1"/>
</dbReference>
<feature type="domain" description="Starch synthase catalytic" evidence="9">
    <location>
        <begin position="2"/>
        <end position="237"/>
    </location>
</feature>
<dbReference type="InterPro" id="IPR011835">
    <property type="entry name" value="GS/SS"/>
</dbReference>
<dbReference type="InterPro" id="IPR013534">
    <property type="entry name" value="Starch_synth_cat_dom"/>
</dbReference>
<dbReference type="NCBIfam" id="TIGR02095">
    <property type="entry name" value="glgA"/>
    <property type="match status" value="1"/>
</dbReference>
<keyword evidence="4 7" id="KW-0328">Glycosyltransferase</keyword>
<dbReference type="InterPro" id="IPR001296">
    <property type="entry name" value="Glyco_trans_1"/>
</dbReference>
<dbReference type="EC" id="2.4.1.21" evidence="7"/>
<keyword evidence="6 7" id="KW-0320">Glycogen biosynthesis</keyword>
<comment type="pathway">
    <text evidence="7">Glycan biosynthesis; glycogen biosynthesis.</text>
</comment>
<reference evidence="10" key="1">
    <citation type="submission" date="2023-05" db="EMBL/GenBank/DDBJ databases">
        <title>Cataloging the Phylogenetic Diversity of Human Bladder Bacteria.</title>
        <authorList>
            <person name="Du J."/>
        </authorList>
    </citation>
    <scope>NUCLEOTIDE SEQUENCE</scope>
    <source>
        <strain evidence="10">UMB1231</strain>
    </source>
</reference>
<feature type="binding site" evidence="7">
    <location>
        <position position="15"/>
    </location>
    <ligand>
        <name>ADP-alpha-D-glucose</name>
        <dbReference type="ChEBI" id="CHEBI:57498"/>
    </ligand>
</feature>
<dbReference type="NCBIfam" id="NF001898">
    <property type="entry name" value="PRK00654.1-1"/>
    <property type="match status" value="1"/>
</dbReference>